<evidence type="ECO:0000256" key="2">
    <source>
        <dbReference type="ARBA" id="ARBA00022448"/>
    </source>
</evidence>
<evidence type="ECO:0000256" key="4">
    <source>
        <dbReference type="ARBA" id="ARBA00022692"/>
    </source>
</evidence>
<keyword evidence="10" id="KW-1185">Reference proteome</keyword>
<feature type="transmembrane region" description="Helical" evidence="7">
    <location>
        <begin position="207"/>
        <end position="229"/>
    </location>
</feature>
<feature type="transmembrane region" description="Helical" evidence="7">
    <location>
        <begin position="112"/>
        <end position="130"/>
    </location>
</feature>
<proteinExistence type="inferred from homology"/>
<dbReference type="RefSeq" id="WP_198947584.1">
    <property type="nucleotide sequence ID" value="NZ_NEWD01000028.1"/>
</dbReference>
<dbReference type="InterPro" id="IPR000515">
    <property type="entry name" value="MetI-like"/>
</dbReference>
<evidence type="ECO:0000313" key="10">
    <source>
        <dbReference type="Proteomes" id="UP000215433"/>
    </source>
</evidence>
<dbReference type="GO" id="GO:0005886">
    <property type="term" value="C:plasma membrane"/>
    <property type="evidence" value="ECO:0007669"/>
    <property type="project" value="UniProtKB-SubCell"/>
</dbReference>
<sequence length="303" mass="33477">MSVFKRAPIAVRREERAAHIFMLPWFLGVIFITLGPMIVSIGLSLTKYRLVGKPRFIGLDNYVKMFSDARLMQSLKVTFLYVIVGVPLALALALLLAVVLNKGVRGLSFYRSVYYLPSLFAGSVAIGVLWRQVFGAEGIVNTIAGWFGIDSMGHSWVGDPKTAIWTLILLHVWTFGSSMIIFLAGLRQVPQELYEASALDGANKWQQFCHVTVPVLTPIIFFNLVMGIINSFQNFAQAFVVSGGTGGPTDSTLVYALYVYQQAFGSTRNMGYAAALGWLLVLIVGVLTGLNFLFSKKWVHYAD</sequence>
<keyword evidence="3" id="KW-1003">Cell membrane</keyword>
<feature type="transmembrane region" description="Helical" evidence="7">
    <location>
        <begin position="163"/>
        <end position="186"/>
    </location>
</feature>
<dbReference type="EMBL" id="NEWD01000028">
    <property type="protein sequence ID" value="OXM99858.1"/>
    <property type="molecule type" value="Genomic_DNA"/>
</dbReference>
<accession>A0A229VW55</accession>
<dbReference type="Proteomes" id="UP000215433">
    <property type="component" value="Unassembled WGS sequence"/>
</dbReference>
<comment type="caution">
    <text evidence="9">The sequence shown here is derived from an EMBL/GenBank/DDBJ whole genome shotgun (WGS) entry which is preliminary data.</text>
</comment>
<keyword evidence="4 7" id="KW-0812">Transmembrane</keyword>
<comment type="subcellular location">
    <subcellularLocation>
        <location evidence="1 7">Cell membrane</location>
        <topology evidence="1 7">Multi-pass membrane protein</topology>
    </subcellularLocation>
</comment>
<keyword evidence="6 7" id="KW-0472">Membrane</keyword>
<evidence type="ECO:0000256" key="1">
    <source>
        <dbReference type="ARBA" id="ARBA00004651"/>
    </source>
</evidence>
<evidence type="ECO:0000313" key="9">
    <source>
        <dbReference type="EMBL" id="OXM99858.1"/>
    </source>
</evidence>
<dbReference type="PANTHER" id="PTHR30193">
    <property type="entry name" value="ABC TRANSPORTER PERMEASE PROTEIN"/>
    <property type="match status" value="1"/>
</dbReference>
<feature type="transmembrane region" description="Helical" evidence="7">
    <location>
        <begin position="272"/>
        <end position="294"/>
    </location>
</feature>
<dbReference type="InterPro" id="IPR051393">
    <property type="entry name" value="ABC_transporter_permease"/>
</dbReference>
<dbReference type="InterPro" id="IPR035906">
    <property type="entry name" value="MetI-like_sf"/>
</dbReference>
<feature type="domain" description="ABC transmembrane type-1" evidence="8">
    <location>
        <begin position="75"/>
        <end position="291"/>
    </location>
</feature>
<name>A0A229VW55_9BIFI</name>
<dbReference type="GO" id="GO:0055085">
    <property type="term" value="P:transmembrane transport"/>
    <property type="evidence" value="ECO:0007669"/>
    <property type="project" value="InterPro"/>
</dbReference>
<dbReference type="Pfam" id="PF00528">
    <property type="entry name" value="BPD_transp_1"/>
    <property type="match status" value="1"/>
</dbReference>
<evidence type="ECO:0000256" key="3">
    <source>
        <dbReference type="ARBA" id="ARBA00022475"/>
    </source>
</evidence>
<dbReference type="PROSITE" id="PS50928">
    <property type="entry name" value="ABC_TM1"/>
    <property type="match status" value="1"/>
</dbReference>
<reference evidence="9 10" key="1">
    <citation type="submission" date="2017-05" db="EMBL/GenBank/DDBJ databases">
        <title>Bifidobacterium vansinderenii sp. nov.</title>
        <authorList>
            <person name="Lugli G.A."/>
            <person name="Duranti S."/>
            <person name="Mangifesta M."/>
        </authorList>
    </citation>
    <scope>NUCLEOTIDE SEQUENCE [LARGE SCALE GENOMIC DNA]</scope>
    <source>
        <strain evidence="9 10">Tam10B</strain>
    </source>
</reference>
<dbReference type="SUPFAM" id="SSF161098">
    <property type="entry name" value="MetI-like"/>
    <property type="match status" value="1"/>
</dbReference>
<dbReference type="CDD" id="cd06261">
    <property type="entry name" value="TM_PBP2"/>
    <property type="match status" value="1"/>
</dbReference>
<dbReference type="PANTHER" id="PTHR30193:SF1">
    <property type="entry name" value="ABC TRANSPORTER PERMEASE PROTEIN YESP-RELATED"/>
    <property type="match status" value="1"/>
</dbReference>
<feature type="transmembrane region" description="Helical" evidence="7">
    <location>
        <begin position="21"/>
        <end position="45"/>
    </location>
</feature>
<keyword evidence="2 7" id="KW-0813">Transport</keyword>
<comment type="similarity">
    <text evidence="7">Belongs to the binding-protein-dependent transport system permease family.</text>
</comment>
<evidence type="ECO:0000256" key="6">
    <source>
        <dbReference type="ARBA" id="ARBA00023136"/>
    </source>
</evidence>
<organism evidence="9 10">
    <name type="scientific">Bifidobacterium vansinderenii</name>
    <dbReference type="NCBI Taxonomy" id="1984871"/>
    <lineage>
        <taxon>Bacteria</taxon>
        <taxon>Bacillati</taxon>
        <taxon>Actinomycetota</taxon>
        <taxon>Actinomycetes</taxon>
        <taxon>Bifidobacteriales</taxon>
        <taxon>Bifidobacteriaceae</taxon>
        <taxon>Bifidobacterium</taxon>
    </lineage>
</organism>
<gene>
    <name evidence="9" type="ORF">Tam10B_1951</name>
</gene>
<feature type="transmembrane region" description="Helical" evidence="7">
    <location>
        <begin position="79"/>
        <end position="100"/>
    </location>
</feature>
<protein>
    <submittedName>
        <fullName evidence="9">ABC transporter permease</fullName>
    </submittedName>
</protein>
<evidence type="ECO:0000256" key="5">
    <source>
        <dbReference type="ARBA" id="ARBA00022989"/>
    </source>
</evidence>
<dbReference type="AlphaFoldDB" id="A0A229VW55"/>
<keyword evidence="5 7" id="KW-1133">Transmembrane helix</keyword>
<evidence type="ECO:0000259" key="8">
    <source>
        <dbReference type="PROSITE" id="PS50928"/>
    </source>
</evidence>
<evidence type="ECO:0000256" key="7">
    <source>
        <dbReference type="RuleBase" id="RU363032"/>
    </source>
</evidence>
<dbReference type="Gene3D" id="1.10.3720.10">
    <property type="entry name" value="MetI-like"/>
    <property type="match status" value="1"/>
</dbReference>